<dbReference type="STRING" id="546874.SAMN04488544_0686"/>
<dbReference type="GO" id="GO:0007155">
    <property type="term" value="P:cell adhesion"/>
    <property type="evidence" value="ECO:0007669"/>
    <property type="project" value="TreeGrafter"/>
</dbReference>
<dbReference type="EMBL" id="LT629799">
    <property type="protein sequence ID" value="SDU83444.1"/>
    <property type="molecule type" value="Genomic_DNA"/>
</dbReference>
<evidence type="ECO:0000256" key="2">
    <source>
        <dbReference type="SAM" id="SignalP"/>
    </source>
</evidence>
<keyword evidence="5" id="KW-1185">Reference proteome</keyword>
<dbReference type="AlphaFoldDB" id="A0A1H2LRF5"/>
<accession>A0A1H2LRF5</accession>
<dbReference type="SMART" id="SM00554">
    <property type="entry name" value="FAS1"/>
    <property type="match status" value="1"/>
</dbReference>
<organism evidence="4 5">
    <name type="scientific">Microlunatus sagamiharensis</name>
    <dbReference type="NCBI Taxonomy" id="546874"/>
    <lineage>
        <taxon>Bacteria</taxon>
        <taxon>Bacillati</taxon>
        <taxon>Actinomycetota</taxon>
        <taxon>Actinomycetes</taxon>
        <taxon>Propionibacteriales</taxon>
        <taxon>Propionibacteriaceae</taxon>
        <taxon>Microlunatus</taxon>
    </lineage>
</organism>
<feature type="signal peptide" evidence="2">
    <location>
        <begin position="1"/>
        <end position="29"/>
    </location>
</feature>
<evidence type="ECO:0000259" key="3">
    <source>
        <dbReference type="PROSITE" id="PS50213"/>
    </source>
</evidence>
<dbReference type="Proteomes" id="UP000198825">
    <property type="component" value="Chromosome I"/>
</dbReference>
<dbReference type="Pfam" id="PF02469">
    <property type="entry name" value="Fasciclin"/>
    <property type="match status" value="1"/>
</dbReference>
<protein>
    <submittedName>
        <fullName evidence="4">Uncaracterized surface protein containing fasciclin (FAS1) repeats</fullName>
    </submittedName>
</protein>
<evidence type="ECO:0000313" key="4">
    <source>
        <dbReference type="EMBL" id="SDU83444.1"/>
    </source>
</evidence>
<dbReference type="InterPro" id="IPR000782">
    <property type="entry name" value="FAS1_domain"/>
</dbReference>
<dbReference type="RefSeq" id="WP_091073251.1">
    <property type="nucleotide sequence ID" value="NZ_LT629799.1"/>
</dbReference>
<keyword evidence="2" id="KW-0732">Signal</keyword>
<sequence length="225" mass="23325">MSRRRGGHVPRTRALVALLPLALVGCTSSTETPSSPGTSLVTPSPSVPSLVSTPSGTTPSPSRDDASTGTRPFGPGCSRILGDDEADVERLSASDVVDALSQSPTLTRLGRAVGEAGLVQELEGEDGATLLAPDDEAFSRLGRADAARLLGDRSTLVRVVRTHVLPERLGPEELVGRHQALSGATVEVTGSGTDLTVDGDARVVCGNIRTSNATIYVIDRVLVPR</sequence>
<dbReference type="InterPro" id="IPR050904">
    <property type="entry name" value="Adhesion/Biosynth-related"/>
</dbReference>
<feature type="domain" description="FAS1" evidence="3">
    <location>
        <begin position="93"/>
        <end position="222"/>
    </location>
</feature>
<proteinExistence type="predicted"/>
<dbReference type="SUPFAM" id="SSF82153">
    <property type="entry name" value="FAS1 domain"/>
    <property type="match status" value="1"/>
</dbReference>
<dbReference type="GO" id="GO:0031012">
    <property type="term" value="C:extracellular matrix"/>
    <property type="evidence" value="ECO:0007669"/>
    <property type="project" value="TreeGrafter"/>
</dbReference>
<dbReference type="PROSITE" id="PS50213">
    <property type="entry name" value="FAS1"/>
    <property type="match status" value="1"/>
</dbReference>
<gene>
    <name evidence="4" type="ORF">SAMN04488544_0686</name>
</gene>
<dbReference type="Gene3D" id="2.30.180.10">
    <property type="entry name" value="FAS1 domain"/>
    <property type="match status" value="1"/>
</dbReference>
<feature type="compositionally biased region" description="Low complexity" evidence="1">
    <location>
        <begin position="27"/>
        <end position="61"/>
    </location>
</feature>
<evidence type="ECO:0000256" key="1">
    <source>
        <dbReference type="SAM" id="MobiDB-lite"/>
    </source>
</evidence>
<feature type="chain" id="PRO_5038949141" evidence="2">
    <location>
        <begin position="30"/>
        <end position="225"/>
    </location>
</feature>
<dbReference type="GO" id="GO:0005615">
    <property type="term" value="C:extracellular space"/>
    <property type="evidence" value="ECO:0007669"/>
    <property type="project" value="TreeGrafter"/>
</dbReference>
<dbReference type="InterPro" id="IPR036378">
    <property type="entry name" value="FAS1_dom_sf"/>
</dbReference>
<dbReference type="GO" id="GO:0030198">
    <property type="term" value="P:extracellular matrix organization"/>
    <property type="evidence" value="ECO:0007669"/>
    <property type="project" value="TreeGrafter"/>
</dbReference>
<reference evidence="5" key="1">
    <citation type="submission" date="2016-10" db="EMBL/GenBank/DDBJ databases">
        <authorList>
            <person name="Varghese N."/>
            <person name="Submissions S."/>
        </authorList>
    </citation>
    <scope>NUCLEOTIDE SEQUENCE [LARGE SCALE GENOMIC DNA]</scope>
    <source>
        <strain evidence="5">DSM 21743</strain>
    </source>
</reference>
<dbReference type="PANTHER" id="PTHR10900:SF77">
    <property type="entry name" value="FI19380P1"/>
    <property type="match status" value="1"/>
</dbReference>
<name>A0A1H2LRF5_9ACTN</name>
<dbReference type="PANTHER" id="PTHR10900">
    <property type="entry name" value="PERIOSTIN-RELATED"/>
    <property type="match status" value="1"/>
</dbReference>
<dbReference type="OrthoDB" id="9800666at2"/>
<feature type="region of interest" description="Disordered" evidence="1">
    <location>
        <begin position="27"/>
        <end position="77"/>
    </location>
</feature>
<evidence type="ECO:0000313" key="5">
    <source>
        <dbReference type="Proteomes" id="UP000198825"/>
    </source>
</evidence>
<dbReference type="GO" id="GO:0050839">
    <property type="term" value="F:cell adhesion molecule binding"/>
    <property type="evidence" value="ECO:0007669"/>
    <property type="project" value="TreeGrafter"/>
</dbReference>
<dbReference type="PROSITE" id="PS51257">
    <property type="entry name" value="PROKAR_LIPOPROTEIN"/>
    <property type="match status" value="1"/>
</dbReference>